<dbReference type="GO" id="GO:0016491">
    <property type="term" value="F:oxidoreductase activity"/>
    <property type="evidence" value="ECO:0007669"/>
    <property type="project" value="UniProtKB-KW"/>
</dbReference>
<dbReference type="RefSeq" id="WP_316025676.1">
    <property type="nucleotide sequence ID" value="NZ_JAWDIO010000002.1"/>
</dbReference>
<dbReference type="Gene3D" id="3.40.50.360">
    <property type="match status" value="1"/>
</dbReference>
<reference evidence="4 5" key="1">
    <citation type="submission" date="2023-10" db="EMBL/GenBank/DDBJ databases">
        <title>Glaciecola aquimarina strain GGW-M5 nov., isolated from a coastal seawater.</title>
        <authorList>
            <person name="Bayburt H."/>
            <person name="Kim J.M."/>
            <person name="Choi B.J."/>
            <person name="Jeon C.O."/>
        </authorList>
    </citation>
    <scope>NUCLEOTIDE SEQUENCE [LARGE SCALE GENOMIC DNA]</scope>
    <source>
        <strain evidence="4 5">KCTC 32108</strain>
    </source>
</reference>
<proteinExistence type="predicted"/>
<dbReference type="Pfam" id="PF03358">
    <property type="entry name" value="FMN_red"/>
    <property type="match status" value="1"/>
</dbReference>
<name>A0ABU3SVM5_9ALTE</name>
<keyword evidence="1" id="KW-0285">Flavoprotein</keyword>
<dbReference type="InterPro" id="IPR051796">
    <property type="entry name" value="ISF_SsuE-like"/>
</dbReference>
<dbReference type="InterPro" id="IPR005025">
    <property type="entry name" value="FMN_Rdtase-like_dom"/>
</dbReference>
<keyword evidence="4" id="KW-0560">Oxidoreductase</keyword>
<dbReference type="PANTHER" id="PTHR43278">
    <property type="entry name" value="NAD(P)H-DEPENDENT FMN-CONTAINING OXIDOREDUCTASE YWQN-RELATED"/>
    <property type="match status" value="1"/>
</dbReference>
<comment type="caution">
    <text evidence="4">The sequence shown here is derived from an EMBL/GenBank/DDBJ whole genome shotgun (WGS) entry which is preliminary data.</text>
</comment>
<dbReference type="Proteomes" id="UP001247805">
    <property type="component" value="Unassembled WGS sequence"/>
</dbReference>
<evidence type="ECO:0000259" key="3">
    <source>
        <dbReference type="Pfam" id="PF03358"/>
    </source>
</evidence>
<accession>A0ABU3SVM5</accession>
<keyword evidence="2" id="KW-0288">FMN</keyword>
<gene>
    <name evidence="4" type="ORF">RS130_08970</name>
</gene>
<evidence type="ECO:0000256" key="2">
    <source>
        <dbReference type="ARBA" id="ARBA00022643"/>
    </source>
</evidence>
<evidence type="ECO:0000313" key="5">
    <source>
        <dbReference type="Proteomes" id="UP001247805"/>
    </source>
</evidence>
<evidence type="ECO:0000313" key="4">
    <source>
        <dbReference type="EMBL" id="MDU0354050.1"/>
    </source>
</evidence>
<dbReference type="SUPFAM" id="SSF52218">
    <property type="entry name" value="Flavoproteins"/>
    <property type="match status" value="1"/>
</dbReference>
<dbReference type="InterPro" id="IPR029039">
    <property type="entry name" value="Flavoprotein-like_sf"/>
</dbReference>
<keyword evidence="5" id="KW-1185">Reference proteome</keyword>
<dbReference type="PANTHER" id="PTHR43278:SF4">
    <property type="entry name" value="NAD(P)H-DEPENDENT FMN-CONTAINING OXIDOREDUCTASE YWQN-RELATED"/>
    <property type="match status" value="1"/>
</dbReference>
<organism evidence="4 5">
    <name type="scientific">Paraglaciecola aquimarina</name>
    <dbReference type="NCBI Taxonomy" id="1235557"/>
    <lineage>
        <taxon>Bacteria</taxon>
        <taxon>Pseudomonadati</taxon>
        <taxon>Pseudomonadota</taxon>
        <taxon>Gammaproteobacteria</taxon>
        <taxon>Alteromonadales</taxon>
        <taxon>Alteromonadaceae</taxon>
        <taxon>Paraglaciecola</taxon>
    </lineage>
</organism>
<protein>
    <submittedName>
        <fullName evidence="4">NAD(P)H-dependent oxidoreductase</fullName>
        <ecNumber evidence="4">1.-.-.-</ecNumber>
    </submittedName>
</protein>
<dbReference type="EC" id="1.-.-.-" evidence="4"/>
<sequence>MSSVIILGSSRSDGNTAKLVAQFSTQISAEVVDLSSYNILPYDYEFQNQNDDFLPLIDRLLTFDRLILASPVYWYSPSGTMKVFLDRLCDLLDIYKPRGRALKNKTVAVLATGSALSVPDCFEQIFSNTFEYLDMSFQGLFYSPSSEVGNLASQIKYMDEFIQQCFYQTQKTLSVEHRS</sequence>
<evidence type="ECO:0000256" key="1">
    <source>
        <dbReference type="ARBA" id="ARBA00022630"/>
    </source>
</evidence>
<dbReference type="EMBL" id="JAWDIO010000002">
    <property type="protein sequence ID" value="MDU0354050.1"/>
    <property type="molecule type" value="Genomic_DNA"/>
</dbReference>
<feature type="domain" description="NADPH-dependent FMN reductase-like" evidence="3">
    <location>
        <begin position="2"/>
        <end position="115"/>
    </location>
</feature>